<sequence length="341" mass="37455">MPPSDAPKPAARVDALAVLDTVRRTEKLIKEFRRLKKNGGSRAALGRLRAEISELKATQAGLLEREGDAKGPCEPHEALPAPLPRSDGLMITPRSRPDRRPRDAVDASVQVGGAPDLRRGDAAEKIVAPAGLEVRDFAPPPASAAQAGPGYRRYCSVAFAVVLAEAHVRRELVHKCDRRRLKLLSRFREGCIFIALAPAHRPPRVGGRQDSPTAGLDARQLAALLPRATVRQEGGAANIPLSPGHGGTYTNNHKKASITSRMIEVRNAQAKPEQADETKQVRTQLHTVGDEWVLRNIDRDENAYTKRRAEEEAEAKRRAEEEAEAKRRAEEEAEAKRRAEE</sequence>
<feature type="region of interest" description="Disordered" evidence="1">
    <location>
        <begin position="298"/>
        <end position="341"/>
    </location>
</feature>
<reference evidence="3 4" key="1">
    <citation type="journal article" date="2018" name="BMC Genomics">
        <title>Genomic comparison of Trypanosoma conorhini and Trypanosoma rangeli to Trypanosoma cruzi strains of high and low virulence.</title>
        <authorList>
            <person name="Bradwell K.R."/>
            <person name="Koparde V.N."/>
            <person name="Matveyev A.V."/>
            <person name="Serrano M.G."/>
            <person name="Alves J.M."/>
            <person name="Parikh H."/>
            <person name="Huang B."/>
            <person name="Lee V."/>
            <person name="Espinosa-Alvarez O."/>
            <person name="Ortiz P.A."/>
            <person name="Costa-Martins A.G."/>
            <person name="Teixeira M.M."/>
            <person name="Buck G.A."/>
        </authorList>
    </citation>
    <scope>NUCLEOTIDE SEQUENCE [LARGE SCALE GENOMIC DNA]</scope>
    <source>
        <strain evidence="3 4">025E</strain>
    </source>
</reference>
<accession>A0A3R7KDJ3</accession>
<feature type="domain" description="BRCT" evidence="2">
    <location>
        <begin position="245"/>
        <end position="301"/>
    </location>
</feature>
<keyword evidence="4" id="KW-1185">Reference proteome</keyword>
<feature type="non-terminal residue" evidence="3">
    <location>
        <position position="341"/>
    </location>
</feature>
<dbReference type="AlphaFoldDB" id="A0A3R7KDJ3"/>
<evidence type="ECO:0000256" key="1">
    <source>
        <dbReference type="SAM" id="MobiDB-lite"/>
    </source>
</evidence>
<protein>
    <submittedName>
        <fullName evidence="3">Putative kinetoplast DNA-associated protein</fullName>
    </submittedName>
</protein>
<dbReference type="OrthoDB" id="253012at2759"/>
<feature type="compositionally biased region" description="Basic and acidic residues" evidence="1">
    <location>
        <begin position="66"/>
        <end position="77"/>
    </location>
</feature>
<dbReference type="RefSeq" id="XP_029225347.1">
    <property type="nucleotide sequence ID" value="XM_029374567.1"/>
</dbReference>
<organism evidence="3 4">
    <name type="scientific">Trypanosoma conorhini</name>
    <dbReference type="NCBI Taxonomy" id="83891"/>
    <lineage>
        <taxon>Eukaryota</taxon>
        <taxon>Discoba</taxon>
        <taxon>Euglenozoa</taxon>
        <taxon>Kinetoplastea</taxon>
        <taxon>Metakinetoplastina</taxon>
        <taxon>Trypanosomatida</taxon>
        <taxon>Trypanosomatidae</taxon>
        <taxon>Trypanosoma</taxon>
    </lineage>
</organism>
<dbReference type="GeneID" id="40321319"/>
<dbReference type="PROSITE" id="PS50172">
    <property type="entry name" value="BRCT"/>
    <property type="match status" value="1"/>
</dbReference>
<feature type="compositionally biased region" description="Basic and acidic residues" evidence="1">
    <location>
        <begin position="95"/>
        <end position="105"/>
    </location>
</feature>
<dbReference type="Proteomes" id="UP000284403">
    <property type="component" value="Unassembled WGS sequence"/>
</dbReference>
<dbReference type="EMBL" id="MKKU01000619">
    <property type="protein sequence ID" value="RNF05905.1"/>
    <property type="molecule type" value="Genomic_DNA"/>
</dbReference>
<comment type="caution">
    <text evidence="3">The sequence shown here is derived from an EMBL/GenBank/DDBJ whole genome shotgun (WGS) entry which is preliminary data.</text>
</comment>
<evidence type="ECO:0000259" key="2">
    <source>
        <dbReference type="PROSITE" id="PS50172"/>
    </source>
</evidence>
<feature type="region of interest" description="Disordered" evidence="1">
    <location>
        <begin position="234"/>
        <end position="253"/>
    </location>
</feature>
<feature type="region of interest" description="Disordered" evidence="1">
    <location>
        <begin position="66"/>
        <end position="107"/>
    </location>
</feature>
<proteinExistence type="predicted"/>
<evidence type="ECO:0000313" key="4">
    <source>
        <dbReference type="Proteomes" id="UP000284403"/>
    </source>
</evidence>
<evidence type="ECO:0000313" key="3">
    <source>
        <dbReference type="EMBL" id="RNF05905.1"/>
    </source>
</evidence>
<gene>
    <name evidence="3" type="ORF">Tco025E_07708</name>
</gene>
<name>A0A3R7KDJ3_9TRYP</name>
<dbReference type="InterPro" id="IPR001357">
    <property type="entry name" value="BRCT_dom"/>
</dbReference>